<name>A0A2M4CYW3_ANODA</name>
<organism evidence="1">
    <name type="scientific">Anopheles darlingi</name>
    <name type="common">Mosquito</name>
    <dbReference type="NCBI Taxonomy" id="43151"/>
    <lineage>
        <taxon>Eukaryota</taxon>
        <taxon>Metazoa</taxon>
        <taxon>Ecdysozoa</taxon>
        <taxon>Arthropoda</taxon>
        <taxon>Hexapoda</taxon>
        <taxon>Insecta</taxon>
        <taxon>Pterygota</taxon>
        <taxon>Neoptera</taxon>
        <taxon>Endopterygota</taxon>
        <taxon>Diptera</taxon>
        <taxon>Nematocera</taxon>
        <taxon>Culicoidea</taxon>
        <taxon>Culicidae</taxon>
        <taxon>Anophelinae</taxon>
        <taxon>Anopheles</taxon>
    </lineage>
</organism>
<protein>
    <submittedName>
        <fullName evidence="1">Uncharacterized protein</fullName>
    </submittedName>
</protein>
<sequence length="114" mass="12568">MCWVFRKGVLTRVRLRTATHTADRDECLLSYVSVCHDHCSFRGAITVVVEYSVCLRCFDSCAGVWPRRARPSSIPRAPTAFGFTTLRLSLSLSFACHSLGDGGLLGCLPLCFPP</sequence>
<dbReference type="EMBL" id="GGFL01005870">
    <property type="protein sequence ID" value="MBW70048.1"/>
    <property type="molecule type" value="Transcribed_RNA"/>
</dbReference>
<proteinExistence type="predicted"/>
<accession>A0A2M4CYW3</accession>
<reference evidence="1" key="1">
    <citation type="submission" date="2018-01" db="EMBL/GenBank/DDBJ databases">
        <title>An insight into the sialome of Amazonian anophelines.</title>
        <authorList>
            <person name="Ribeiro J.M."/>
            <person name="Scarpassa V."/>
            <person name="Calvo E."/>
        </authorList>
    </citation>
    <scope>NUCLEOTIDE SEQUENCE</scope>
</reference>
<evidence type="ECO:0000313" key="1">
    <source>
        <dbReference type="EMBL" id="MBW70048.1"/>
    </source>
</evidence>
<dbReference type="AlphaFoldDB" id="A0A2M4CYW3"/>